<accession>A0AAD4LYC4</accession>
<comment type="caution">
    <text evidence="2">The sequence shown here is derived from an EMBL/GenBank/DDBJ whole genome shotgun (WGS) entry which is preliminary data.</text>
</comment>
<evidence type="ECO:0000313" key="2">
    <source>
        <dbReference type="EMBL" id="KAI0293286.1"/>
    </source>
</evidence>
<dbReference type="EMBL" id="WTXG01000099">
    <property type="protein sequence ID" value="KAI0293286.1"/>
    <property type="molecule type" value="Genomic_DNA"/>
</dbReference>
<proteinExistence type="predicted"/>
<dbReference type="Proteomes" id="UP001203297">
    <property type="component" value="Unassembled WGS sequence"/>
</dbReference>
<dbReference type="PANTHER" id="PTHR33099">
    <property type="entry name" value="FE2OG DIOXYGENASE DOMAIN-CONTAINING PROTEIN"/>
    <property type="match status" value="1"/>
</dbReference>
<evidence type="ECO:0000259" key="1">
    <source>
        <dbReference type="Pfam" id="PF13640"/>
    </source>
</evidence>
<dbReference type="PANTHER" id="PTHR33099:SF13">
    <property type="entry name" value="F-BOX DOMAIN-CONTAINING PROTEIN-RELATED"/>
    <property type="match status" value="1"/>
</dbReference>
<name>A0AAD4LYC4_9AGAM</name>
<keyword evidence="3" id="KW-1185">Reference proteome</keyword>
<dbReference type="Gene3D" id="2.60.120.620">
    <property type="entry name" value="q2cbj1_9rhob like domain"/>
    <property type="match status" value="1"/>
</dbReference>
<protein>
    <recommendedName>
        <fullName evidence="1">Prolyl 4-hydroxylase alpha subunit Fe(2+) 2OG dioxygenase domain-containing protein</fullName>
    </recommendedName>
</protein>
<evidence type="ECO:0000313" key="3">
    <source>
        <dbReference type="Proteomes" id="UP001203297"/>
    </source>
</evidence>
<dbReference type="Pfam" id="PF13640">
    <property type="entry name" value="2OG-FeII_Oxy_3"/>
    <property type="match status" value="1"/>
</dbReference>
<dbReference type="InterPro" id="IPR044862">
    <property type="entry name" value="Pro_4_hyd_alph_FE2OG_OXY"/>
</dbReference>
<sequence length="459" mass="51731">MKQNPVRLKQQLAPLRQSIIDKPPFKSGTFQLPSSWFSLYYKTTKDGGDVIAKNATFDQLEQLAQACEPANSGYGKENEEEVVVVTATEKKLNSENFSTPIVPDRTDLVKIVRGYFLEGTDSTREIKLELGKLNVYESGSSFFKSHVDTPSPPPDSNKKKKFGSLVIVFPTPHEGGTLHLRHHGQEWTFDSALELTGLRTPTIGYIALSSDLEHEVAPVTSGHRVTLTFNLYFDDDDNSNGLTRPASSSTKKLTTSELPYPLLAVNERTIHTNLEALLEDGEFFAEGGTLGFGLRHVYPVAEGYTFKHIYGLLKGSDAAIYRIFRALGFEPILYLYYEWYSPQDDSVEATIIDKVINIYSDKDEGTDVTKQFYEDDGIVIHREDGPPEDENDYWDNTERLYWVTPVTQINRRVTKYAVYTKDLRIAQVEGDLCLVVRIGKAGERLAYPTVAQLEARRSE</sequence>
<dbReference type="AlphaFoldDB" id="A0AAD4LYC4"/>
<feature type="domain" description="Prolyl 4-hydroxylase alpha subunit Fe(2+) 2OG dioxygenase" evidence="1">
    <location>
        <begin position="133"/>
        <end position="231"/>
    </location>
</feature>
<reference evidence="2" key="1">
    <citation type="journal article" date="2022" name="New Phytol.">
        <title>Evolutionary transition to the ectomycorrhizal habit in the genomes of a hyperdiverse lineage of mushroom-forming fungi.</title>
        <authorList>
            <person name="Looney B."/>
            <person name="Miyauchi S."/>
            <person name="Morin E."/>
            <person name="Drula E."/>
            <person name="Courty P.E."/>
            <person name="Kohler A."/>
            <person name="Kuo A."/>
            <person name="LaButti K."/>
            <person name="Pangilinan J."/>
            <person name="Lipzen A."/>
            <person name="Riley R."/>
            <person name="Andreopoulos W."/>
            <person name="He G."/>
            <person name="Johnson J."/>
            <person name="Nolan M."/>
            <person name="Tritt A."/>
            <person name="Barry K.W."/>
            <person name="Grigoriev I.V."/>
            <person name="Nagy L.G."/>
            <person name="Hibbett D."/>
            <person name="Henrissat B."/>
            <person name="Matheny P.B."/>
            <person name="Labbe J."/>
            <person name="Martin F.M."/>
        </authorList>
    </citation>
    <scope>NUCLEOTIDE SEQUENCE</scope>
    <source>
        <strain evidence="2">BPL690</strain>
    </source>
</reference>
<gene>
    <name evidence="2" type="ORF">B0F90DRAFT_1643202</name>
</gene>
<organism evidence="2 3">
    <name type="scientific">Multifurca ochricompacta</name>
    <dbReference type="NCBI Taxonomy" id="376703"/>
    <lineage>
        <taxon>Eukaryota</taxon>
        <taxon>Fungi</taxon>
        <taxon>Dikarya</taxon>
        <taxon>Basidiomycota</taxon>
        <taxon>Agaricomycotina</taxon>
        <taxon>Agaricomycetes</taxon>
        <taxon>Russulales</taxon>
        <taxon>Russulaceae</taxon>
        <taxon>Multifurca</taxon>
    </lineage>
</organism>